<comment type="caution">
    <text evidence="2">The sequence shown here is derived from an EMBL/GenBank/DDBJ whole genome shotgun (WGS) entry which is preliminary data.</text>
</comment>
<dbReference type="AlphaFoldDB" id="I7J4Q5"/>
<feature type="transmembrane region" description="Helical" evidence="1">
    <location>
        <begin position="6"/>
        <end position="25"/>
    </location>
</feature>
<evidence type="ECO:0000256" key="1">
    <source>
        <dbReference type="SAM" id="Phobius"/>
    </source>
</evidence>
<organism evidence="2 3">
    <name type="scientific">Caloramator australicus RC3</name>
    <dbReference type="NCBI Taxonomy" id="857293"/>
    <lineage>
        <taxon>Bacteria</taxon>
        <taxon>Bacillati</taxon>
        <taxon>Bacillota</taxon>
        <taxon>Clostridia</taxon>
        <taxon>Eubacteriales</taxon>
        <taxon>Clostridiaceae</taxon>
        <taxon>Caloramator</taxon>
    </lineage>
</organism>
<dbReference type="EMBL" id="CAKP01000036">
    <property type="protein sequence ID" value="CCJ32876.1"/>
    <property type="molecule type" value="Genomic_DNA"/>
</dbReference>
<gene>
    <name evidence="2" type="ORF">CAAU_0792</name>
</gene>
<keyword evidence="1" id="KW-0472">Membrane</keyword>
<keyword evidence="1" id="KW-0812">Transmembrane</keyword>
<protein>
    <submittedName>
        <fullName evidence="2">Uncharacterized protein</fullName>
    </submittedName>
</protein>
<reference evidence="2 3" key="1">
    <citation type="journal article" date="2011" name="J. Bacteriol.">
        <title>Draft genome sequence of Caloramator australicus strain RC3T, a thermoanaerobe from the Great Artesian Basin of Australia.</title>
        <authorList>
            <person name="Ogg C.D."/>
            <person name="Patel B.K.C."/>
        </authorList>
    </citation>
    <scope>NUCLEOTIDE SEQUENCE [LARGE SCALE GENOMIC DNA]</scope>
    <source>
        <strain evidence="2 3">RC3</strain>
    </source>
</reference>
<keyword evidence="3" id="KW-1185">Reference proteome</keyword>
<proteinExistence type="predicted"/>
<dbReference type="Proteomes" id="UP000007652">
    <property type="component" value="Unassembled WGS sequence"/>
</dbReference>
<evidence type="ECO:0000313" key="2">
    <source>
        <dbReference type="EMBL" id="CCJ32876.1"/>
    </source>
</evidence>
<evidence type="ECO:0000313" key="3">
    <source>
        <dbReference type="Proteomes" id="UP000007652"/>
    </source>
</evidence>
<accession>I7J4Q5</accession>
<dbReference type="RefSeq" id="WP_008908152.1">
    <property type="nucleotide sequence ID" value="NZ_CAKP01000036.1"/>
</dbReference>
<dbReference type="STRING" id="857293.CAAU_0792"/>
<keyword evidence="1" id="KW-1133">Transmembrane helix</keyword>
<sequence>MLNFVLGMLLGAILGLFMFAIFSVSSDSDKKAEKMINDWVEYKCKNNVHKCGDLCCWMCIAAHNCPDVCKNTPQKCNRSVILK</sequence>
<name>I7J4Q5_9CLOT</name>